<sequence length="516" mass="56267">MAMEDMIKLLAEKKAKILQGGGEKRVKKQHEAGKLTARERIKLLLDEGSFVEIDQFVTHRCTEFGMDQVEAPGEGVVTGYGTIDGRLVYVYAQDFTVIGGTLGEMHAAKICKVLDMAMKMGAPVIGMNDSGGARIQEGVDALNGYGEIFKRNTLASGVIPQISVIMGPCAGGAVYSPALTDYIFMVEGTSQMFITGPQVIKAVTGEEISVEELGGARTHNQISGVAHFQAQSEEECVMMIKRLLSFIPSNNLEDPPVVECTDPVDRCDEGLREVVPDDPNKPYDVRDVIVPIIDNGDFFEIHQGWAQNIIIGFGRLNGRTVGIIANQPKVLAGCLDINASDKASRFVRFCDAFNIPLLTLVDTPGYLPGTEQEYGGIIRHGAKLLYAYSEATVPKLTLVLRKAYGGAYLAMCAKALGADQAFAWPSAEIAVMGPEGAANIIFRKEIQAADNPPEVRQQKIQEYREKFANPYVAASRGFIDIVLDPKETRPYLIKALETLLTKRENRPGKKHGNIPV</sequence>
<dbReference type="GO" id="GO:0009317">
    <property type="term" value="C:acetyl-CoA carboxylase complex"/>
    <property type="evidence" value="ECO:0007669"/>
    <property type="project" value="UniProtKB-ARBA"/>
</dbReference>
<gene>
    <name evidence="4" type="ORF">KKC1_33680</name>
</gene>
<dbReference type="PANTHER" id="PTHR43842">
    <property type="entry name" value="PROPIONYL-COA CARBOXYLASE BETA CHAIN"/>
    <property type="match status" value="1"/>
</dbReference>
<dbReference type="GO" id="GO:0003989">
    <property type="term" value="F:acetyl-CoA carboxylase activity"/>
    <property type="evidence" value="ECO:0007669"/>
    <property type="project" value="UniProtKB-ARBA"/>
</dbReference>
<dbReference type="InterPro" id="IPR034733">
    <property type="entry name" value="AcCoA_carboxyl_beta"/>
</dbReference>
<keyword evidence="4" id="KW-0808">Transferase</keyword>
<dbReference type="FunFam" id="3.90.226.10:FF:000016">
    <property type="entry name" value="Propionyl-CoA carboxylase, beta subunit"/>
    <property type="match status" value="1"/>
</dbReference>
<evidence type="ECO:0000256" key="1">
    <source>
        <dbReference type="ARBA" id="ARBA00006102"/>
    </source>
</evidence>
<evidence type="ECO:0000259" key="2">
    <source>
        <dbReference type="PROSITE" id="PS50980"/>
    </source>
</evidence>
<dbReference type="PANTHER" id="PTHR43842:SF2">
    <property type="entry name" value="PROPIONYL-COA CARBOXYLASE BETA CHAIN, MITOCHONDRIAL"/>
    <property type="match status" value="1"/>
</dbReference>
<comment type="caution">
    <text evidence="4">The sequence shown here is derived from an EMBL/GenBank/DDBJ whole genome shotgun (WGS) entry which is preliminary data.</text>
</comment>
<keyword evidence="5" id="KW-1185">Reference proteome</keyword>
<dbReference type="InterPro" id="IPR051047">
    <property type="entry name" value="AccD/PCCB"/>
</dbReference>
<dbReference type="InterPro" id="IPR011762">
    <property type="entry name" value="COA_CT_N"/>
</dbReference>
<reference evidence="5" key="1">
    <citation type="journal article" date="2017" name="Appl. Environ. Microbiol.">
        <title>Genomic analysis of Calderihabitans maritimus KKC1, a thermophilic hydrogenogenic carboxydotrophic bacterium isolated from marine sediment.</title>
        <authorList>
            <person name="Omae K."/>
            <person name="Yoneda Y."/>
            <person name="Fukuyama Y."/>
            <person name="Yoshida T."/>
            <person name="Sako Y."/>
        </authorList>
    </citation>
    <scope>NUCLEOTIDE SEQUENCE [LARGE SCALE GENOMIC DNA]</scope>
    <source>
        <strain evidence="5">KKC1</strain>
    </source>
</reference>
<evidence type="ECO:0000313" key="4">
    <source>
        <dbReference type="EMBL" id="GAW94257.1"/>
    </source>
</evidence>
<dbReference type="RefSeq" id="WP_088555242.1">
    <property type="nucleotide sequence ID" value="NZ_BDGJ01000207.1"/>
</dbReference>
<evidence type="ECO:0000259" key="3">
    <source>
        <dbReference type="PROSITE" id="PS50989"/>
    </source>
</evidence>
<protein>
    <submittedName>
        <fullName evidence="4">Carboxyl transferase</fullName>
    </submittedName>
</protein>
<dbReference type="PROSITE" id="PS50989">
    <property type="entry name" value="COA_CT_CTER"/>
    <property type="match status" value="1"/>
</dbReference>
<dbReference type="Pfam" id="PF01039">
    <property type="entry name" value="Carboxyl_trans"/>
    <property type="match status" value="1"/>
</dbReference>
<evidence type="ECO:0000313" key="5">
    <source>
        <dbReference type="Proteomes" id="UP000197032"/>
    </source>
</evidence>
<organism evidence="4 5">
    <name type="scientific">Calderihabitans maritimus</name>
    <dbReference type="NCBI Taxonomy" id="1246530"/>
    <lineage>
        <taxon>Bacteria</taxon>
        <taxon>Bacillati</taxon>
        <taxon>Bacillota</taxon>
        <taxon>Clostridia</taxon>
        <taxon>Neomoorellales</taxon>
        <taxon>Calderihabitantaceae</taxon>
        <taxon>Calderihabitans</taxon>
    </lineage>
</organism>
<dbReference type="Gene3D" id="3.90.226.10">
    <property type="entry name" value="2-enoyl-CoA Hydratase, Chain A, domain 1"/>
    <property type="match status" value="2"/>
</dbReference>
<dbReference type="GO" id="GO:0015977">
    <property type="term" value="P:carbon fixation"/>
    <property type="evidence" value="ECO:0007669"/>
    <property type="project" value="UniProtKB-ARBA"/>
</dbReference>
<dbReference type="SUPFAM" id="SSF52096">
    <property type="entry name" value="ClpP/crotonase"/>
    <property type="match status" value="2"/>
</dbReference>
<feature type="domain" description="CoA carboxyltransferase N-terminal" evidence="2">
    <location>
        <begin position="3"/>
        <end position="259"/>
    </location>
</feature>
<dbReference type="EMBL" id="BDGJ01000207">
    <property type="protein sequence ID" value="GAW94257.1"/>
    <property type="molecule type" value="Genomic_DNA"/>
</dbReference>
<dbReference type="GO" id="GO:0004658">
    <property type="term" value="F:propionyl-CoA carboxylase activity"/>
    <property type="evidence" value="ECO:0007669"/>
    <property type="project" value="UniProtKB-ARBA"/>
</dbReference>
<dbReference type="FunFam" id="3.90.226.10:FF:000017">
    <property type="entry name" value="Propionyl-CoA carboxylase subunit beta 5"/>
    <property type="match status" value="1"/>
</dbReference>
<dbReference type="PROSITE" id="PS50980">
    <property type="entry name" value="COA_CT_NTER"/>
    <property type="match status" value="1"/>
</dbReference>
<dbReference type="InterPro" id="IPR029045">
    <property type="entry name" value="ClpP/crotonase-like_dom_sf"/>
</dbReference>
<comment type="similarity">
    <text evidence="1">Belongs to the AccD/PCCB family.</text>
</comment>
<dbReference type="GO" id="GO:0016740">
    <property type="term" value="F:transferase activity"/>
    <property type="evidence" value="ECO:0007669"/>
    <property type="project" value="UniProtKB-KW"/>
</dbReference>
<name>A0A1Z5HY07_9FIRM</name>
<dbReference type="InterPro" id="IPR011763">
    <property type="entry name" value="COA_CT_C"/>
</dbReference>
<dbReference type="OrthoDB" id="9803706at2"/>
<dbReference type="AlphaFoldDB" id="A0A1Z5HY07"/>
<feature type="domain" description="CoA carboxyltransferase C-terminal" evidence="3">
    <location>
        <begin position="263"/>
        <end position="506"/>
    </location>
</feature>
<accession>A0A1Z5HY07</accession>
<dbReference type="Proteomes" id="UP000197032">
    <property type="component" value="Unassembled WGS sequence"/>
</dbReference>
<proteinExistence type="inferred from homology"/>